<evidence type="ECO:0000313" key="4">
    <source>
        <dbReference type="EMBL" id="MEU8140053.1"/>
    </source>
</evidence>
<dbReference type="Gene3D" id="3.30.750.24">
    <property type="entry name" value="STAS domain"/>
    <property type="match status" value="1"/>
</dbReference>
<protein>
    <recommendedName>
        <fullName evidence="2">Anti-sigma factor antagonist</fullName>
    </recommendedName>
</protein>
<proteinExistence type="inferred from homology"/>
<dbReference type="EMBL" id="JBEZFP010000231">
    <property type="protein sequence ID" value="MEU8140053.1"/>
    <property type="molecule type" value="Genomic_DNA"/>
</dbReference>
<comment type="caution">
    <text evidence="4">The sequence shown here is derived from an EMBL/GenBank/DDBJ whole genome shotgun (WGS) entry which is preliminary data.</text>
</comment>
<dbReference type="PANTHER" id="PTHR35849:SF2">
    <property type="entry name" value="BLR2341 PROTEIN"/>
    <property type="match status" value="1"/>
</dbReference>
<evidence type="ECO:0000256" key="1">
    <source>
        <dbReference type="ARBA" id="ARBA00009013"/>
    </source>
</evidence>
<dbReference type="InterPro" id="IPR058548">
    <property type="entry name" value="MlaB-like_STAS"/>
</dbReference>
<dbReference type="Proteomes" id="UP001551482">
    <property type="component" value="Unassembled WGS sequence"/>
</dbReference>
<dbReference type="SUPFAM" id="SSF52091">
    <property type="entry name" value="SpoIIaa-like"/>
    <property type="match status" value="1"/>
</dbReference>
<dbReference type="InterPro" id="IPR003658">
    <property type="entry name" value="Anti-sigma_ant"/>
</dbReference>
<keyword evidence="5" id="KW-1185">Reference proteome</keyword>
<dbReference type="InterPro" id="IPR052746">
    <property type="entry name" value="MlaB_ABC_Transporter"/>
</dbReference>
<evidence type="ECO:0000256" key="2">
    <source>
        <dbReference type="RuleBase" id="RU003749"/>
    </source>
</evidence>
<dbReference type="PROSITE" id="PS50801">
    <property type="entry name" value="STAS"/>
    <property type="match status" value="1"/>
</dbReference>
<evidence type="ECO:0000313" key="5">
    <source>
        <dbReference type="Proteomes" id="UP001551482"/>
    </source>
</evidence>
<organism evidence="4 5">
    <name type="scientific">Streptodolium elevatio</name>
    <dbReference type="NCBI Taxonomy" id="3157996"/>
    <lineage>
        <taxon>Bacteria</taxon>
        <taxon>Bacillati</taxon>
        <taxon>Actinomycetota</taxon>
        <taxon>Actinomycetes</taxon>
        <taxon>Kitasatosporales</taxon>
        <taxon>Streptomycetaceae</taxon>
        <taxon>Streptodolium</taxon>
    </lineage>
</organism>
<dbReference type="NCBIfam" id="TIGR00377">
    <property type="entry name" value="ant_ant_sig"/>
    <property type="match status" value="1"/>
</dbReference>
<dbReference type="CDD" id="cd07043">
    <property type="entry name" value="STAS_anti-anti-sigma_factors"/>
    <property type="match status" value="1"/>
</dbReference>
<feature type="domain" description="STAS" evidence="3">
    <location>
        <begin position="1"/>
        <end position="89"/>
    </location>
</feature>
<gene>
    <name evidence="4" type="ORF">AB0C36_42015</name>
</gene>
<name>A0ABV3DWE2_9ACTN</name>
<dbReference type="InterPro" id="IPR002645">
    <property type="entry name" value="STAS_dom"/>
</dbReference>
<evidence type="ECO:0000259" key="3">
    <source>
        <dbReference type="PROSITE" id="PS50801"/>
    </source>
</evidence>
<comment type="similarity">
    <text evidence="1 2">Belongs to the anti-sigma-factor antagonist family.</text>
</comment>
<sequence>MVVKAEGEIDIATADALRDRLIAALNQHAAVAADMSAVTFIDCAGLRALLAARAFAERHGRHLAVHDPSRPVRRLLAWTRLDPRLRTTP</sequence>
<reference evidence="4 5" key="1">
    <citation type="submission" date="2024-06" db="EMBL/GenBank/DDBJ databases">
        <title>The Natural Products Discovery Center: Release of the First 8490 Sequenced Strains for Exploring Actinobacteria Biosynthetic Diversity.</title>
        <authorList>
            <person name="Kalkreuter E."/>
            <person name="Kautsar S.A."/>
            <person name="Yang D."/>
            <person name="Bader C.D."/>
            <person name="Teijaro C.N."/>
            <person name="Fluegel L."/>
            <person name="Davis C.M."/>
            <person name="Simpson J.R."/>
            <person name="Lauterbach L."/>
            <person name="Steele A.D."/>
            <person name="Gui C."/>
            <person name="Meng S."/>
            <person name="Li G."/>
            <person name="Viehrig K."/>
            <person name="Ye F."/>
            <person name="Su P."/>
            <person name="Kiefer A.F."/>
            <person name="Nichols A."/>
            <person name="Cepeda A.J."/>
            <person name="Yan W."/>
            <person name="Fan B."/>
            <person name="Jiang Y."/>
            <person name="Adhikari A."/>
            <person name="Zheng C.-J."/>
            <person name="Schuster L."/>
            <person name="Cowan T.M."/>
            <person name="Smanski M.J."/>
            <person name="Chevrette M.G."/>
            <person name="De Carvalho L.P.S."/>
            <person name="Shen B."/>
        </authorList>
    </citation>
    <scope>NUCLEOTIDE SEQUENCE [LARGE SCALE GENOMIC DNA]</scope>
    <source>
        <strain evidence="4 5">NPDC048946</strain>
    </source>
</reference>
<dbReference type="Pfam" id="PF13466">
    <property type="entry name" value="STAS_2"/>
    <property type="match status" value="1"/>
</dbReference>
<dbReference type="RefSeq" id="WP_358364800.1">
    <property type="nucleotide sequence ID" value="NZ_JBEZFP010000231.1"/>
</dbReference>
<accession>A0ABV3DWE2</accession>
<dbReference type="InterPro" id="IPR036513">
    <property type="entry name" value="STAS_dom_sf"/>
</dbReference>
<dbReference type="PANTHER" id="PTHR35849">
    <property type="entry name" value="BLR2341 PROTEIN"/>
    <property type="match status" value="1"/>
</dbReference>